<dbReference type="PANTHER" id="PTHR47977">
    <property type="entry name" value="RAS-RELATED PROTEIN RAB"/>
    <property type="match status" value="1"/>
</dbReference>
<reference evidence="11 12" key="1">
    <citation type="submission" date="2013-02" db="EMBL/GenBank/DDBJ databases">
        <title>The Genome Annotation of Plasmodium falciparum NF135/5.C10.</title>
        <authorList>
            <consortium name="The Broad Institute Genome Sequencing Platform"/>
            <consortium name="The Broad Institute Genome Sequencing Center for Infectious Disease"/>
            <person name="Neafsey D."/>
            <person name="Hoffman S."/>
            <person name="Volkman S."/>
            <person name="Rosenthal P."/>
            <person name="Walker B."/>
            <person name="Young S.K."/>
            <person name="Zeng Q."/>
            <person name="Gargeya S."/>
            <person name="Fitzgerald M."/>
            <person name="Haas B."/>
            <person name="Abouelleil A."/>
            <person name="Allen A.W."/>
            <person name="Alvarado L."/>
            <person name="Arachchi H.M."/>
            <person name="Berlin A.M."/>
            <person name="Chapman S.B."/>
            <person name="Gainer-Dewar J."/>
            <person name="Goldberg J."/>
            <person name="Griggs A."/>
            <person name="Gujja S."/>
            <person name="Hansen M."/>
            <person name="Howarth C."/>
            <person name="Imamovic A."/>
            <person name="Ireland A."/>
            <person name="Larimer J."/>
            <person name="McCowan C."/>
            <person name="Murphy C."/>
            <person name="Pearson M."/>
            <person name="Poon T.W."/>
            <person name="Priest M."/>
            <person name="Roberts A."/>
            <person name="Saif S."/>
            <person name="Shea T."/>
            <person name="Sisk P."/>
            <person name="Sykes S."/>
            <person name="Wortman J."/>
            <person name="Nusbaum C."/>
            <person name="Birren B."/>
        </authorList>
    </citation>
    <scope>NUCLEOTIDE SEQUENCE [LARGE SCALE GENOMIC DNA]</scope>
    <source>
        <strain evidence="11 12">NF135/5.C10</strain>
    </source>
</reference>
<dbReference type="GO" id="GO:0005525">
    <property type="term" value="F:GTP binding"/>
    <property type="evidence" value="ECO:0007669"/>
    <property type="project" value="UniProtKB-KW"/>
</dbReference>
<comment type="subcellular location">
    <subcellularLocation>
        <location evidence="1">Cell membrane</location>
        <topology evidence="1">Lipid-anchor</topology>
        <orientation evidence="1">Cytoplasmic side</orientation>
    </subcellularLocation>
</comment>
<dbReference type="GO" id="GO:0005886">
    <property type="term" value="C:plasma membrane"/>
    <property type="evidence" value="ECO:0007669"/>
    <property type="project" value="UniProtKB-SubCell"/>
</dbReference>
<keyword evidence="4" id="KW-0813">Transport</keyword>
<dbReference type="OrthoDB" id="9989112at2759"/>
<protein>
    <recommendedName>
        <fullName evidence="9">Ras-related protein Rab-1</fullName>
    </recommendedName>
    <alternativeName>
        <fullName evidence="10">Small GTP-binding protein rab1</fullName>
    </alternativeName>
</protein>
<dbReference type="EMBL" id="KI926026">
    <property type="protein sequence ID" value="ETW44550.1"/>
    <property type="molecule type" value="Genomic_DNA"/>
</dbReference>
<dbReference type="Gene3D" id="3.40.50.300">
    <property type="entry name" value="P-loop containing nucleotide triphosphate hydrolases"/>
    <property type="match status" value="1"/>
</dbReference>
<dbReference type="PROSITE" id="PS51421">
    <property type="entry name" value="RAS"/>
    <property type="match status" value="1"/>
</dbReference>
<dbReference type="SMART" id="SM00175">
    <property type="entry name" value="RAB"/>
    <property type="match status" value="1"/>
</dbReference>
<proteinExistence type="inferred from homology"/>
<dbReference type="Proteomes" id="UP000019114">
    <property type="component" value="Unassembled WGS sequence"/>
</dbReference>
<dbReference type="Pfam" id="PF00071">
    <property type="entry name" value="Ras"/>
    <property type="match status" value="1"/>
</dbReference>
<dbReference type="SMART" id="SM00177">
    <property type="entry name" value="ARF"/>
    <property type="match status" value="1"/>
</dbReference>
<evidence type="ECO:0000256" key="10">
    <source>
        <dbReference type="ARBA" id="ARBA00081865"/>
    </source>
</evidence>
<evidence type="ECO:0000256" key="5">
    <source>
        <dbReference type="ARBA" id="ARBA00023134"/>
    </source>
</evidence>
<keyword evidence="4" id="KW-0653">Protein transport</keyword>
<accession>W4IN44</accession>
<evidence type="ECO:0000256" key="9">
    <source>
        <dbReference type="ARBA" id="ARBA00067099"/>
    </source>
</evidence>
<organism evidence="11 12">
    <name type="scientific">Plasmodium falciparum NF135/5.C10</name>
    <dbReference type="NCBI Taxonomy" id="1036726"/>
    <lineage>
        <taxon>Eukaryota</taxon>
        <taxon>Sar</taxon>
        <taxon>Alveolata</taxon>
        <taxon>Apicomplexa</taxon>
        <taxon>Aconoidasida</taxon>
        <taxon>Haemosporida</taxon>
        <taxon>Plasmodiidae</taxon>
        <taxon>Plasmodium</taxon>
        <taxon>Plasmodium (Laverania)</taxon>
    </lineage>
</organism>
<dbReference type="SMART" id="SM00176">
    <property type="entry name" value="RAN"/>
    <property type="match status" value="1"/>
</dbReference>
<evidence type="ECO:0000256" key="4">
    <source>
        <dbReference type="ARBA" id="ARBA00022927"/>
    </source>
</evidence>
<dbReference type="SUPFAM" id="SSF52540">
    <property type="entry name" value="P-loop containing nucleoside triphosphate hydrolases"/>
    <property type="match status" value="1"/>
</dbReference>
<gene>
    <name evidence="11" type="ORF">PFNF135_01118</name>
</gene>
<dbReference type="InterPro" id="IPR001806">
    <property type="entry name" value="Small_GTPase"/>
</dbReference>
<dbReference type="SMART" id="SM00174">
    <property type="entry name" value="RHO"/>
    <property type="match status" value="1"/>
</dbReference>
<evidence type="ECO:0000256" key="2">
    <source>
        <dbReference type="ARBA" id="ARBA00006270"/>
    </source>
</evidence>
<evidence type="ECO:0000256" key="6">
    <source>
        <dbReference type="ARBA" id="ARBA00023288"/>
    </source>
</evidence>
<evidence type="ECO:0000313" key="11">
    <source>
        <dbReference type="EMBL" id="ETW44550.1"/>
    </source>
</evidence>
<comment type="function">
    <text evidence="8">Protein transport. Probably involved in vesicular traffic from ER to Golgi.</text>
</comment>
<dbReference type="NCBIfam" id="TIGR00231">
    <property type="entry name" value="small_GTP"/>
    <property type="match status" value="1"/>
</dbReference>
<keyword evidence="7" id="KW-0636">Prenylation</keyword>
<reference evidence="11 12" key="2">
    <citation type="submission" date="2013-02" db="EMBL/GenBank/DDBJ databases">
        <title>The Genome Sequence of Plasmodium falciparum NF135/5.C10.</title>
        <authorList>
            <consortium name="The Broad Institute Genome Sequencing Platform"/>
            <consortium name="The Broad Institute Genome Sequencing Center for Infectious Disease"/>
            <person name="Neafsey D."/>
            <person name="Cheeseman I."/>
            <person name="Volkman S."/>
            <person name="Adams J."/>
            <person name="Walker B."/>
            <person name="Young S.K."/>
            <person name="Zeng Q."/>
            <person name="Gargeya S."/>
            <person name="Fitzgerald M."/>
            <person name="Haas B."/>
            <person name="Abouelleil A."/>
            <person name="Alvarado L."/>
            <person name="Arachchi H.M."/>
            <person name="Berlin A.M."/>
            <person name="Chapman S.B."/>
            <person name="Dewar J."/>
            <person name="Goldberg J."/>
            <person name="Griggs A."/>
            <person name="Gujja S."/>
            <person name="Hansen M."/>
            <person name="Howarth C."/>
            <person name="Imamovic A."/>
            <person name="Larimer J."/>
            <person name="McCowan C."/>
            <person name="Murphy C."/>
            <person name="Neiman D."/>
            <person name="Pearson M."/>
            <person name="Priest M."/>
            <person name="Roberts A."/>
            <person name="Saif S."/>
            <person name="Shea T."/>
            <person name="Sisk P."/>
            <person name="Sykes S."/>
            <person name="Wortman J."/>
            <person name="Nusbaum C."/>
            <person name="Birren B."/>
        </authorList>
    </citation>
    <scope>NUCLEOTIDE SEQUENCE [LARGE SCALE GENOMIC DNA]</scope>
    <source>
        <strain evidence="11 12">NF135/5.C10</strain>
    </source>
</reference>
<dbReference type="CDD" id="cd01869">
    <property type="entry name" value="Rab1_Ypt1"/>
    <property type="match status" value="1"/>
</dbReference>
<dbReference type="InterPro" id="IPR057289">
    <property type="entry name" value="Rab1/Ypt1"/>
</dbReference>
<dbReference type="GO" id="GO:0003924">
    <property type="term" value="F:GTPase activity"/>
    <property type="evidence" value="ECO:0007669"/>
    <property type="project" value="InterPro"/>
</dbReference>
<dbReference type="FunFam" id="3.40.50.300:FF:001018">
    <property type="entry name" value="Rab family GTPase"/>
    <property type="match status" value="1"/>
</dbReference>
<evidence type="ECO:0000256" key="1">
    <source>
        <dbReference type="ARBA" id="ARBA00004342"/>
    </source>
</evidence>
<dbReference type="PROSITE" id="PS51419">
    <property type="entry name" value="RAB"/>
    <property type="match status" value="1"/>
</dbReference>
<keyword evidence="5" id="KW-0342">GTP-binding</keyword>
<dbReference type="SMART" id="SM00173">
    <property type="entry name" value="RAS"/>
    <property type="match status" value="1"/>
</dbReference>
<evidence type="ECO:0000256" key="3">
    <source>
        <dbReference type="ARBA" id="ARBA00022741"/>
    </source>
</evidence>
<dbReference type="InterPro" id="IPR050227">
    <property type="entry name" value="Rab"/>
</dbReference>
<sequence>MKIFLDIIIYYILIHIKNIYNYPEYIIYIDSLFKILLIGDSGVGKSCLLLRFADDTYTDSYISTIGVDFKIKTIEIEDKIIKLQIWDTAGQERFRTITSSYYRGAQGIIIVYDVTDRDSFNNVKNWIIEIEKYASEDVQKILIGNKIDLKNDRNVSYEEGKELADSCNIQFLETSAKIAHNVEQAFKTMAYEIKNKSQHETINKGKTNINLNARPIKDTKKKCC</sequence>
<evidence type="ECO:0000256" key="7">
    <source>
        <dbReference type="ARBA" id="ARBA00023289"/>
    </source>
</evidence>
<dbReference type="GO" id="GO:0015031">
    <property type="term" value="P:protein transport"/>
    <property type="evidence" value="ECO:0007669"/>
    <property type="project" value="UniProtKB-KW"/>
</dbReference>
<dbReference type="AlphaFoldDB" id="W4IN44"/>
<name>W4IN44_PLAFA</name>
<dbReference type="PROSITE" id="PS51420">
    <property type="entry name" value="RHO"/>
    <property type="match status" value="1"/>
</dbReference>
<keyword evidence="6" id="KW-0449">Lipoprotein</keyword>
<evidence type="ECO:0000313" key="12">
    <source>
        <dbReference type="Proteomes" id="UP000019114"/>
    </source>
</evidence>
<evidence type="ECO:0000256" key="8">
    <source>
        <dbReference type="ARBA" id="ARBA00053444"/>
    </source>
</evidence>
<dbReference type="InterPro" id="IPR027417">
    <property type="entry name" value="P-loop_NTPase"/>
</dbReference>
<keyword evidence="3" id="KW-0547">Nucleotide-binding</keyword>
<dbReference type="PRINTS" id="PR00449">
    <property type="entry name" value="RASTRNSFRMNG"/>
</dbReference>
<comment type="similarity">
    <text evidence="2">Belongs to the small GTPase superfamily. Rab family.</text>
</comment>
<dbReference type="InterPro" id="IPR005225">
    <property type="entry name" value="Small_GTP-bd"/>
</dbReference>